<evidence type="ECO:0000313" key="1">
    <source>
        <dbReference type="EMBL" id="KAK4716687.1"/>
    </source>
</evidence>
<name>A0AAV9KUI3_9SOLN</name>
<sequence length="155" mass="18165">MSLYQLVFGKSCHLPVELEYKALWALKALNLDWTKTSRGRVEQLNELDEFRFRAYESSALYKEKMKKLHDAKILKREFKVGDWVLLYNSRLRLFPEKLKSKWSGPFRVTRAFTNGAVEVEGQEGPAFKVNGQYLKLYFGECQEISLIEVVYLEDA</sequence>
<evidence type="ECO:0000313" key="2">
    <source>
        <dbReference type="Proteomes" id="UP001311915"/>
    </source>
</evidence>
<reference evidence="1 2" key="1">
    <citation type="submission" date="2023-10" db="EMBL/GenBank/DDBJ databases">
        <title>Genome-Wide Identification Analysis in wild type Solanum Pinnatisectum Reveals Some Genes Defensing Phytophthora Infestans.</title>
        <authorList>
            <person name="Sun C."/>
        </authorList>
    </citation>
    <scope>NUCLEOTIDE SEQUENCE [LARGE SCALE GENOMIC DNA]</scope>
    <source>
        <strain evidence="1">LQN</strain>
        <tissue evidence="1">Leaf</tissue>
    </source>
</reference>
<proteinExistence type="predicted"/>
<gene>
    <name evidence="1" type="ORF">R3W88_015025</name>
</gene>
<dbReference type="Gene3D" id="2.30.30.850">
    <property type="match status" value="1"/>
</dbReference>
<comment type="caution">
    <text evidence="1">The sequence shown here is derived from an EMBL/GenBank/DDBJ whole genome shotgun (WGS) entry which is preliminary data.</text>
</comment>
<dbReference type="EMBL" id="JAWPEI010000009">
    <property type="protein sequence ID" value="KAK4716687.1"/>
    <property type="molecule type" value="Genomic_DNA"/>
</dbReference>
<accession>A0AAV9KUI3</accession>
<protein>
    <submittedName>
        <fullName evidence="1">Uncharacterized protein</fullName>
    </submittedName>
</protein>
<organism evidence="1 2">
    <name type="scientific">Solanum pinnatisectum</name>
    <name type="common">tansyleaf nightshade</name>
    <dbReference type="NCBI Taxonomy" id="50273"/>
    <lineage>
        <taxon>Eukaryota</taxon>
        <taxon>Viridiplantae</taxon>
        <taxon>Streptophyta</taxon>
        <taxon>Embryophyta</taxon>
        <taxon>Tracheophyta</taxon>
        <taxon>Spermatophyta</taxon>
        <taxon>Magnoliopsida</taxon>
        <taxon>eudicotyledons</taxon>
        <taxon>Gunneridae</taxon>
        <taxon>Pentapetalae</taxon>
        <taxon>asterids</taxon>
        <taxon>lamiids</taxon>
        <taxon>Solanales</taxon>
        <taxon>Solanaceae</taxon>
        <taxon>Solanoideae</taxon>
        <taxon>Solaneae</taxon>
        <taxon>Solanum</taxon>
    </lineage>
</organism>
<dbReference type="Proteomes" id="UP001311915">
    <property type="component" value="Unassembled WGS sequence"/>
</dbReference>
<keyword evidence="2" id="KW-1185">Reference proteome</keyword>
<dbReference type="AlphaFoldDB" id="A0AAV9KUI3"/>